<feature type="transmembrane region" description="Helical" evidence="1">
    <location>
        <begin position="95"/>
        <end position="114"/>
    </location>
</feature>
<keyword evidence="3" id="KW-1185">Reference proteome</keyword>
<dbReference type="RefSeq" id="WP_273632530.1">
    <property type="nucleotide sequence ID" value="NZ_CP117167.1"/>
</dbReference>
<dbReference type="Proteomes" id="UP001216139">
    <property type="component" value="Chromosome"/>
</dbReference>
<organism evidence="2 3">
    <name type="scientific">Mucilaginibacter jinjuensis</name>
    <dbReference type="NCBI Taxonomy" id="1176721"/>
    <lineage>
        <taxon>Bacteria</taxon>
        <taxon>Pseudomonadati</taxon>
        <taxon>Bacteroidota</taxon>
        <taxon>Sphingobacteriia</taxon>
        <taxon>Sphingobacteriales</taxon>
        <taxon>Sphingobacteriaceae</taxon>
        <taxon>Mucilaginibacter</taxon>
    </lineage>
</organism>
<keyword evidence="1" id="KW-0812">Transmembrane</keyword>
<accession>A0ABY7TDR1</accession>
<name>A0ABY7TDR1_9SPHI</name>
<feature type="transmembrane region" description="Helical" evidence="1">
    <location>
        <begin position="64"/>
        <end position="83"/>
    </location>
</feature>
<keyword evidence="1" id="KW-1133">Transmembrane helix</keyword>
<reference evidence="2 3" key="1">
    <citation type="submission" date="2023-02" db="EMBL/GenBank/DDBJ databases">
        <title>Genome sequence of Mucilaginibacter jinjuensis strain KACC 16571.</title>
        <authorList>
            <person name="Kim S."/>
            <person name="Heo J."/>
            <person name="Kwon S.-W."/>
        </authorList>
    </citation>
    <scope>NUCLEOTIDE SEQUENCE [LARGE SCALE GENOMIC DNA]</scope>
    <source>
        <strain evidence="2 3">KACC 16571</strain>
    </source>
</reference>
<proteinExistence type="predicted"/>
<feature type="transmembrane region" description="Helical" evidence="1">
    <location>
        <begin position="40"/>
        <end position="58"/>
    </location>
</feature>
<keyword evidence="1" id="KW-0472">Membrane</keyword>
<evidence type="ECO:0000313" key="3">
    <source>
        <dbReference type="Proteomes" id="UP001216139"/>
    </source>
</evidence>
<dbReference type="EMBL" id="CP117167">
    <property type="protein sequence ID" value="WCT14200.1"/>
    <property type="molecule type" value="Genomic_DNA"/>
</dbReference>
<evidence type="ECO:0000256" key="1">
    <source>
        <dbReference type="SAM" id="Phobius"/>
    </source>
</evidence>
<evidence type="ECO:0008006" key="4">
    <source>
        <dbReference type="Google" id="ProtNLM"/>
    </source>
</evidence>
<sequence length="172" mass="18883">MPNHLSVLGIIHTAISILAIFAGIIALIKSGVIEPKSTFGKWYIILTVLTCVTGFPIMRTGHWGPAHTLTIMVLVLLPLGIYAKSLKVFGKKWQYAQVIIMSATLFLSFVPAVNESFTRLPISHPLAAGPDDPLVKMGLLVIFVLFLAGVIYQVLVLRARRKMLANMEPFNS</sequence>
<protein>
    <recommendedName>
        <fullName evidence="4">DUF2306 domain-containing protein</fullName>
    </recommendedName>
</protein>
<evidence type="ECO:0000313" key="2">
    <source>
        <dbReference type="EMBL" id="WCT14200.1"/>
    </source>
</evidence>
<feature type="transmembrane region" description="Helical" evidence="1">
    <location>
        <begin position="134"/>
        <end position="157"/>
    </location>
</feature>
<feature type="transmembrane region" description="Helical" evidence="1">
    <location>
        <begin position="6"/>
        <end position="28"/>
    </location>
</feature>
<gene>
    <name evidence="2" type="ORF">PQO05_09660</name>
</gene>